<comment type="caution">
    <text evidence="2">The sequence shown here is derived from an EMBL/GenBank/DDBJ whole genome shotgun (WGS) entry which is preliminary data.</text>
</comment>
<reference evidence="2" key="1">
    <citation type="submission" date="2016-10" db="EMBL/GenBank/DDBJ databases">
        <title>Sequence of Gallionella enrichment culture.</title>
        <authorList>
            <person name="Poehlein A."/>
            <person name="Muehling M."/>
            <person name="Daniel R."/>
        </authorList>
    </citation>
    <scope>NUCLEOTIDE SEQUENCE</scope>
</reference>
<evidence type="ECO:0000256" key="1">
    <source>
        <dbReference type="SAM" id="MobiDB-lite"/>
    </source>
</evidence>
<dbReference type="EMBL" id="MLJW01006236">
    <property type="protein sequence ID" value="OIQ66959.1"/>
    <property type="molecule type" value="Genomic_DNA"/>
</dbReference>
<protein>
    <submittedName>
        <fullName evidence="2">Uncharacterized protein</fullName>
    </submittedName>
</protein>
<proteinExistence type="predicted"/>
<organism evidence="2">
    <name type="scientific">mine drainage metagenome</name>
    <dbReference type="NCBI Taxonomy" id="410659"/>
    <lineage>
        <taxon>unclassified sequences</taxon>
        <taxon>metagenomes</taxon>
        <taxon>ecological metagenomes</taxon>
    </lineage>
</organism>
<dbReference type="AlphaFoldDB" id="A0A1J5PGN2"/>
<gene>
    <name evidence="2" type="ORF">GALL_514680</name>
</gene>
<accession>A0A1J5PGN2</accession>
<feature type="region of interest" description="Disordered" evidence="1">
    <location>
        <begin position="40"/>
        <end position="60"/>
    </location>
</feature>
<sequence>MPTLFITSPSRVAVEGVSSEGLTTTALPQARAGPTFQVISSSGRFQGQTTATTPLGTRRA</sequence>
<name>A0A1J5PGN2_9ZZZZ</name>
<evidence type="ECO:0000313" key="2">
    <source>
        <dbReference type="EMBL" id="OIQ66959.1"/>
    </source>
</evidence>